<dbReference type="GO" id="GO:0000721">
    <property type="term" value="F:(R,R)-butanediol dehydrogenase activity"/>
    <property type="evidence" value="ECO:0007669"/>
    <property type="project" value="TreeGrafter"/>
</dbReference>
<evidence type="ECO:0000259" key="7">
    <source>
        <dbReference type="SMART" id="SM00829"/>
    </source>
</evidence>
<comment type="cofactor">
    <cofactor evidence="1 6">
        <name>Zn(2+)</name>
        <dbReference type="ChEBI" id="CHEBI:29105"/>
    </cofactor>
</comment>
<dbReference type="InterPro" id="IPR002328">
    <property type="entry name" value="ADH_Zn_CS"/>
</dbReference>
<keyword evidence="3 6" id="KW-0479">Metal-binding</keyword>
<dbReference type="Proteomes" id="UP000283090">
    <property type="component" value="Unassembled WGS sequence"/>
</dbReference>
<dbReference type="SMART" id="SM00829">
    <property type="entry name" value="PKS_ER"/>
    <property type="match status" value="1"/>
</dbReference>
<dbReference type="OrthoDB" id="3941538at2759"/>
<dbReference type="PANTHER" id="PTHR43161">
    <property type="entry name" value="SORBITOL DEHYDROGENASE"/>
    <property type="match status" value="1"/>
</dbReference>
<dbReference type="InterPro" id="IPR011032">
    <property type="entry name" value="GroES-like_sf"/>
</dbReference>
<proteinExistence type="inferred from homology"/>
<keyword evidence="4 6" id="KW-0862">Zinc</keyword>
<dbReference type="GO" id="GO:0008270">
    <property type="term" value="F:zinc ion binding"/>
    <property type="evidence" value="ECO:0007669"/>
    <property type="project" value="InterPro"/>
</dbReference>
<evidence type="ECO:0000256" key="3">
    <source>
        <dbReference type="ARBA" id="ARBA00022723"/>
    </source>
</evidence>
<dbReference type="GeneID" id="93592123"/>
<dbReference type="Pfam" id="PF08240">
    <property type="entry name" value="ADH_N"/>
    <property type="match status" value="1"/>
</dbReference>
<dbReference type="PROSITE" id="PS00059">
    <property type="entry name" value="ADH_ZINC"/>
    <property type="match status" value="1"/>
</dbReference>
<sequence length="367" mass="39375">MTTSMKALRYHGAKDLRVESVPVPELLPGQVKVKPEWCGICGSDLHEYITGPILTPAAGKPHRLTGCTVPLIMGHEFAGEIVELGPDVEPGRLKVGMKVCIEPTLFDDTCPPCLDRRRNCCDKGGFFGLSGWGGGFSEYACLQEKVVHPLPDNVPTDIGALVEPLAVAWHALKAADHSPDQSALIVGAGPIGLAVLFCLLARGCRQVLISEVSPQRIKHALDIANSHSEVEIKVLDPSKEDVVAKAKELCPQGNQGPNAVYDCAGVQKSIEAAIEAVRKGGIVCNVAVWEKPANIDMNALVFGEKKLIGVATYREGDFQEVIEAISTGKIRNPEKLITAKVAIEDAVANGFEALLKSREHVKILVHP</sequence>
<accession>A0A436ZSQ4</accession>
<dbReference type="STRING" id="97331.A0A436ZSQ4"/>
<dbReference type="Gene3D" id="3.90.180.10">
    <property type="entry name" value="Medium-chain alcohol dehydrogenases, catalytic domain"/>
    <property type="match status" value="1"/>
</dbReference>
<dbReference type="VEuPathDB" id="FungiDB:DFL_009812"/>
<name>A0A436ZSQ4_ARTFL</name>
<dbReference type="GO" id="GO:0034079">
    <property type="term" value="P:butanediol biosynthetic process"/>
    <property type="evidence" value="ECO:0007669"/>
    <property type="project" value="TreeGrafter"/>
</dbReference>
<evidence type="ECO:0000256" key="5">
    <source>
        <dbReference type="ARBA" id="ARBA00023002"/>
    </source>
</evidence>
<dbReference type="EMBL" id="SAEB01000012">
    <property type="protein sequence ID" value="RVD81967.1"/>
    <property type="molecule type" value="Genomic_DNA"/>
</dbReference>
<evidence type="ECO:0000256" key="1">
    <source>
        <dbReference type="ARBA" id="ARBA00001947"/>
    </source>
</evidence>
<dbReference type="SUPFAM" id="SSF50129">
    <property type="entry name" value="GroES-like"/>
    <property type="match status" value="1"/>
</dbReference>
<dbReference type="AlphaFoldDB" id="A0A436ZSQ4"/>
<dbReference type="InterPro" id="IPR020843">
    <property type="entry name" value="ER"/>
</dbReference>
<dbReference type="InterPro" id="IPR013154">
    <property type="entry name" value="ADH-like_N"/>
</dbReference>
<dbReference type="SUPFAM" id="SSF51735">
    <property type="entry name" value="NAD(P)-binding Rossmann-fold domains"/>
    <property type="match status" value="1"/>
</dbReference>
<evidence type="ECO:0000313" key="8">
    <source>
        <dbReference type="EMBL" id="RVD81967.1"/>
    </source>
</evidence>
<dbReference type="GO" id="GO:0005737">
    <property type="term" value="C:cytoplasm"/>
    <property type="evidence" value="ECO:0007669"/>
    <property type="project" value="TreeGrafter"/>
</dbReference>
<dbReference type="RefSeq" id="XP_067487511.1">
    <property type="nucleotide sequence ID" value="XM_067639755.1"/>
</dbReference>
<dbReference type="Gene3D" id="3.40.50.720">
    <property type="entry name" value="NAD(P)-binding Rossmann-like Domain"/>
    <property type="match status" value="1"/>
</dbReference>
<organism evidence="8 9">
    <name type="scientific">Arthrobotrys flagrans</name>
    <name type="common">Nematode-trapping fungus</name>
    <name type="synonym">Trichothecium flagrans</name>
    <dbReference type="NCBI Taxonomy" id="97331"/>
    <lineage>
        <taxon>Eukaryota</taxon>
        <taxon>Fungi</taxon>
        <taxon>Dikarya</taxon>
        <taxon>Ascomycota</taxon>
        <taxon>Pezizomycotina</taxon>
        <taxon>Orbiliomycetes</taxon>
        <taxon>Orbiliales</taxon>
        <taxon>Orbiliaceae</taxon>
        <taxon>Arthrobotrys</taxon>
    </lineage>
</organism>
<dbReference type="InterPro" id="IPR013149">
    <property type="entry name" value="ADH-like_C"/>
</dbReference>
<comment type="similarity">
    <text evidence="2 6">Belongs to the zinc-containing alcohol dehydrogenase family.</text>
</comment>
<feature type="domain" description="Enoyl reductase (ER)" evidence="7">
    <location>
        <begin position="12"/>
        <end position="365"/>
    </location>
</feature>
<evidence type="ECO:0000256" key="4">
    <source>
        <dbReference type="ARBA" id="ARBA00022833"/>
    </source>
</evidence>
<protein>
    <recommendedName>
        <fullName evidence="7">Enoyl reductase (ER) domain-containing protein</fullName>
    </recommendedName>
</protein>
<evidence type="ECO:0000313" key="9">
    <source>
        <dbReference type="Proteomes" id="UP000283090"/>
    </source>
</evidence>
<evidence type="ECO:0000256" key="2">
    <source>
        <dbReference type="ARBA" id="ARBA00008072"/>
    </source>
</evidence>
<dbReference type="Pfam" id="PF00107">
    <property type="entry name" value="ADH_zinc_N"/>
    <property type="match status" value="1"/>
</dbReference>
<comment type="caution">
    <text evidence="8">The sequence shown here is derived from an EMBL/GenBank/DDBJ whole genome shotgun (WGS) entry which is preliminary data.</text>
</comment>
<gene>
    <name evidence="8" type="ORF">DFL_009812</name>
</gene>
<evidence type="ECO:0000256" key="6">
    <source>
        <dbReference type="RuleBase" id="RU361277"/>
    </source>
</evidence>
<dbReference type="InterPro" id="IPR036291">
    <property type="entry name" value="NAD(P)-bd_dom_sf"/>
</dbReference>
<dbReference type="PANTHER" id="PTHR43161:SF23">
    <property type="entry name" value="(R,R)-BUTANEDIOL DEHYDROGENASE-RELATED"/>
    <property type="match status" value="1"/>
</dbReference>
<keyword evidence="9" id="KW-1185">Reference proteome</keyword>
<reference evidence="8 9" key="1">
    <citation type="submission" date="2019-01" db="EMBL/GenBank/DDBJ databases">
        <title>Intercellular communication is required for trap formation in the nematode-trapping fungus Duddingtonia flagrans.</title>
        <authorList>
            <person name="Youssar L."/>
            <person name="Wernet V."/>
            <person name="Hensel N."/>
            <person name="Hildebrandt H.-G."/>
            <person name="Fischer R."/>
        </authorList>
    </citation>
    <scope>NUCLEOTIDE SEQUENCE [LARGE SCALE GENOMIC DNA]</scope>
    <source>
        <strain evidence="8 9">CBS H-5679</strain>
    </source>
</reference>
<keyword evidence="5" id="KW-0560">Oxidoreductase</keyword>
<dbReference type="CDD" id="cd08233">
    <property type="entry name" value="butanediol_DH_like"/>
    <property type="match status" value="1"/>
</dbReference>